<evidence type="ECO:0000256" key="1">
    <source>
        <dbReference type="ARBA" id="ARBA00006484"/>
    </source>
</evidence>
<dbReference type="CDD" id="cd05233">
    <property type="entry name" value="SDR_c"/>
    <property type="match status" value="1"/>
</dbReference>
<dbReference type="GO" id="GO:0016020">
    <property type="term" value="C:membrane"/>
    <property type="evidence" value="ECO:0007669"/>
    <property type="project" value="TreeGrafter"/>
</dbReference>
<sequence length="295" mass="32011">MNETPAQRNGRPIAERVAARLLYPTTRPREKSVREAVAGKVVLITGASHGIGKASARKLGAAGAVVLLVARSADDLNRVAAEIEGEGGTAHVYPADLTDMDAVERLGRRLLAEHGHLDVVISNAGKSIRRPISESYDRFHDFTRTIDVNYLGPVRLLLTLLPDMRERGQGHIVNISTWGVLAPPAPRWAAYGASKTAFDVWLRSVAAEVSGDGVTTTSVYMPLVRTRMSAPTDFSRVPGLTVDEAADLVCHAVTAKPREIAPWWSAPVQAWTSLTRNQVQRFFERGLSRLPGIPG</sequence>
<name>A0A318JSF2_9NOCA</name>
<dbReference type="AlphaFoldDB" id="A0A318JSF2"/>
<comment type="similarity">
    <text evidence="1 3">Belongs to the short-chain dehydrogenases/reductases (SDR) family.</text>
</comment>
<dbReference type="GO" id="GO:0016491">
    <property type="term" value="F:oxidoreductase activity"/>
    <property type="evidence" value="ECO:0007669"/>
    <property type="project" value="UniProtKB-KW"/>
</dbReference>
<reference evidence="5 6" key="1">
    <citation type="submission" date="2018-05" db="EMBL/GenBank/DDBJ databases">
        <title>Genomic Encyclopedia of Type Strains, Phase IV (KMG-IV): sequencing the most valuable type-strain genomes for metagenomic binning, comparative biology and taxonomic classification.</title>
        <authorList>
            <person name="Goeker M."/>
        </authorList>
    </citation>
    <scope>NUCLEOTIDE SEQUENCE [LARGE SCALE GENOMIC DNA]</scope>
    <source>
        <strain evidence="5 6">DSM 44704</strain>
    </source>
</reference>
<evidence type="ECO:0000313" key="6">
    <source>
        <dbReference type="Proteomes" id="UP000247569"/>
    </source>
</evidence>
<protein>
    <submittedName>
        <fullName evidence="5">Short-subunit dehydrogenase</fullName>
    </submittedName>
</protein>
<dbReference type="InterPro" id="IPR057326">
    <property type="entry name" value="KR_dom"/>
</dbReference>
<dbReference type="PANTHER" id="PTHR44196:SF1">
    <property type="entry name" value="DEHYDROGENASE_REDUCTASE SDR FAMILY MEMBER 7B"/>
    <property type="match status" value="1"/>
</dbReference>
<dbReference type="PANTHER" id="PTHR44196">
    <property type="entry name" value="DEHYDROGENASE/REDUCTASE SDR FAMILY MEMBER 7B"/>
    <property type="match status" value="1"/>
</dbReference>
<dbReference type="PRINTS" id="PR00080">
    <property type="entry name" value="SDRFAMILY"/>
</dbReference>
<dbReference type="InterPro" id="IPR002347">
    <property type="entry name" value="SDR_fam"/>
</dbReference>
<evidence type="ECO:0000259" key="4">
    <source>
        <dbReference type="SMART" id="SM00822"/>
    </source>
</evidence>
<feature type="domain" description="Ketoreductase" evidence="4">
    <location>
        <begin position="40"/>
        <end position="227"/>
    </location>
</feature>
<accession>A0A318JSF2</accession>
<evidence type="ECO:0000313" key="5">
    <source>
        <dbReference type="EMBL" id="PXX59134.1"/>
    </source>
</evidence>
<keyword evidence="2" id="KW-0560">Oxidoreductase</keyword>
<dbReference type="Proteomes" id="UP000247569">
    <property type="component" value="Unassembled WGS sequence"/>
</dbReference>
<dbReference type="RefSeq" id="WP_306307548.1">
    <property type="nucleotide sequence ID" value="NZ_QJKF01000012.1"/>
</dbReference>
<evidence type="ECO:0000256" key="2">
    <source>
        <dbReference type="ARBA" id="ARBA00023002"/>
    </source>
</evidence>
<keyword evidence="6" id="KW-1185">Reference proteome</keyword>
<dbReference type="SUPFAM" id="SSF51735">
    <property type="entry name" value="NAD(P)-binding Rossmann-fold domains"/>
    <property type="match status" value="1"/>
</dbReference>
<organism evidence="5 6">
    <name type="scientific">Nocardia tenerifensis</name>
    <dbReference type="NCBI Taxonomy" id="228006"/>
    <lineage>
        <taxon>Bacteria</taxon>
        <taxon>Bacillati</taxon>
        <taxon>Actinomycetota</taxon>
        <taxon>Actinomycetes</taxon>
        <taxon>Mycobacteriales</taxon>
        <taxon>Nocardiaceae</taxon>
        <taxon>Nocardia</taxon>
    </lineage>
</organism>
<evidence type="ECO:0000256" key="3">
    <source>
        <dbReference type="RuleBase" id="RU000363"/>
    </source>
</evidence>
<dbReference type="EMBL" id="QJKF01000012">
    <property type="protein sequence ID" value="PXX59134.1"/>
    <property type="molecule type" value="Genomic_DNA"/>
</dbReference>
<dbReference type="SMART" id="SM00822">
    <property type="entry name" value="PKS_KR"/>
    <property type="match status" value="1"/>
</dbReference>
<proteinExistence type="inferred from homology"/>
<dbReference type="InterPro" id="IPR036291">
    <property type="entry name" value="NAD(P)-bd_dom_sf"/>
</dbReference>
<comment type="caution">
    <text evidence="5">The sequence shown here is derived from an EMBL/GenBank/DDBJ whole genome shotgun (WGS) entry which is preliminary data.</text>
</comment>
<dbReference type="Pfam" id="PF00106">
    <property type="entry name" value="adh_short"/>
    <property type="match status" value="1"/>
</dbReference>
<gene>
    <name evidence="5" type="ORF">DFR70_11251</name>
</gene>
<dbReference type="PRINTS" id="PR00081">
    <property type="entry name" value="GDHRDH"/>
</dbReference>
<dbReference type="Gene3D" id="3.40.50.720">
    <property type="entry name" value="NAD(P)-binding Rossmann-like Domain"/>
    <property type="match status" value="1"/>
</dbReference>